<dbReference type="HOGENOM" id="CLU_2473183_0_0_1"/>
<dbReference type="InParanoid" id="B9GYF8"/>
<sequence>MNVGRNGFSSKHLERHFRLYGFEIRVRETLLLHKEITVHGGLLGGALCKCNEDSVLTNLFCLHFFHRRCKSFGVLELLRLFGQCLAWC</sequence>
<dbReference type="Proteomes" id="UP000006729">
    <property type="component" value="Chromosome 3"/>
</dbReference>
<dbReference type="AlphaFoldDB" id="B9GYF8"/>
<evidence type="ECO:0000313" key="2">
    <source>
        <dbReference type="Proteomes" id="UP000006729"/>
    </source>
</evidence>
<protein>
    <submittedName>
        <fullName evidence="1">Uncharacterized protein</fullName>
    </submittedName>
</protein>
<name>B9GYF8_POPTR</name>
<keyword evidence="2" id="KW-1185">Reference proteome</keyword>
<gene>
    <name evidence="1" type="ORF">POPTR_003G154700</name>
</gene>
<organism evidence="1 2">
    <name type="scientific">Populus trichocarpa</name>
    <name type="common">Western balsam poplar</name>
    <name type="synonym">Populus balsamifera subsp. trichocarpa</name>
    <dbReference type="NCBI Taxonomy" id="3694"/>
    <lineage>
        <taxon>Eukaryota</taxon>
        <taxon>Viridiplantae</taxon>
        <taxon>Streptophyta</taxon>
        <taxon>Embryophyta</taxon>
        <taxon>Tracheophyta</taxon>
        <taxon>Spermatophyta</taxon>
        <taxon>Magnoliopsida</taxon>
        <taxon>eudicotyledons</taxon>
        <taxon>Gunneridae</taxon>
        <taxon>Pentapetalae</taxon>
        <taxon>rosids</taxon>
        <taxon>fabids</taxon>
        <taxon>Malpighiales</taxon>
        <taxon>Salicaceae</taxon>
        <taxon>Saliceae</taxon>
        <taxon>Populus</taxon>
    </lineage>
</organism>
<evidence type="ECO:0000313" key="1">
    <source>
        <dbReference type="EMBL" id="PNT45792.1"/>
    </source>
</evidence>
<dbReference type="EMBL" id="CM009292">
    <property type="protein sequence ID" value="PNT45792.1"/>
    <property type="molecule type" value="Genomic_DNA"/>
</dbReference>
<proteinExistence type="predicted"/>
<accession>B9GYF8</accession>
<reference evidence="1 2" key="1">
    <citation type="journal article" date="2006" name="Science">
        <title>The genome of black cottonwood, Populus trichocarpa (Torr. &amp; Gray).</title>
        <authorList>
            <person name="Tuskan G.A."/>
            <person name="Difazio S."/>
            <person name="Jansson S."/>
            <person name="Bohlmann J."/>
            <person name="Grigoriev I."/>
            <person name="Hellsten U."/>
            <person name="Putnam N."/>
            <person name="Ralph S."/>
            <person name="Rombauts S."/>
            <person name="Salamov A."/>
            <person name="Schein J."/>
            <person name="Sterck L."/>
            <person name="Aerts A."/>
            <person name="Bhalerao R.R."/>
            <person name="Bhalerao R.P."/>
            <person name="Blaudez D."/>
            <person name="Boerjan W."/>
            <person name="Brun A."/>
            <person name="Brunner A."/>
            <person name="Busov V."/>
            <person name="Campbell M."/>
            <person name="Carlson J."/>
            <person name="Chalot M."/>
            <person name="Chapman J."/>
            <person name="Chen G.L."/>
            <person name="Cooper D."/>
            <person name="Coutinho P.M."/>
            <person name="Couturier J."/>
            <person name="Covert S."/>
            <person name="Cronk Q."/>
            <person name="Cunningham R."/>
            <person name="Davis J."/>
            <person name="Degroeve S."/>
            <person name="Dejardin A."/>
            <person name="Depamphilis C."/>
            <person name="Detter J."/>
            <person name="Dirks B."/>
            <person name="Dubchak I."/>
            <person name="Duplessis S."/>
            <person name="Ehlting J."/>
            <person name="Ellis B."/>
            <person name="Gendler K."/>
            <person name="Goodstein D."/>
            <person name="Gribskov M."/>
            <person name="Grimwood J."/>
            <person name="Groover A."/>
            <person name="Gunter L."/>
            <person name="Hamberger B."/>
            <person name="Heinze B."/>
            <person name="Helariutta Y."/>
            <person name="Henrissat B."/>
            <person name="Holligan D."/>
            <person name="Holt R."/>
            <person name="Huang W."/>
            <person name="Islam-Faridi N."/>
            <person name="Jones S."/>
            <person name="Jones-Rhoades M."/>
            <person name="Jorgensen R."/>
            <person name="Joshi C."/>
            <person name="Kangasjarvi J."/>
            <person name="Karlsson J."/>
            <person name="Kelleher C."/>
            <person name="Kirkpatrick R."/>
            <person name="Kirst M."/>
            <person name="Kohler A."/>
            <person name="Kalluri U."/>
            <person name="Larimer F."/>
            <person name="Leebens-Mack J."/>
            <person name="Leple J.C."/>
            <person name="Locascio P."/>
            <person name="Lou Y."/>
            <person name="Lucas S."/>
            <person name="Martin F."/>
            <person name="Montanini B."/>
            <person name="Napoli C."/>
            <person name="Nelson D.R."/>
            <person name="Nelson C."/>
            <person name="Nieminen K."/>
            <person name="Nilsson O."/>
            <person name="Pereda V."/>
            <person name="Peter G."/>
            <person name="Philippe R."/>
            <person name="Pilate G."/>
            <person name="Poliakov A."/>
            <person name="Razumovskaya J."/>
            <person name="Richardson P."/>
            <person name="Rinaldi C."/>
            <person name="Ritland K."/>
            <person name="Rouze P."/>
            <person name="Ryaboy D."/>
            <person name="Schmutz J."/>
            <person name="Schrader J."/>
            <person name="Segerman B."/>
            <person name="Shin H."/>
            <person name="Siddiqui A."/>
            <person name="Sterky F."/>
            <person name="Terry A."/>
            <person name="Tsai C.J."/>
            <person name="Uberbacher E."/>
            <person name="Unneberg P."/>
            <person name="Vahala J."/>
            <person name="Wall K."/>
            <person name="Wessler S."/>
            <person name="Yang G."/>
            <person name="Yin T."/>
            <person name="Douglas C."/>
            <person name="Marra M."/>
            <person name="Sandberg G."/>
            <person name="Van de Peer Y."/>
            <person name="Rokhsar D."/>
        </authorList>
    </citation>
    <scope>NUCLEOTIDE SEQUENCE [LARGE SCALE GENOMIC DNA]</scope>
    <source>
        <strain evidence="2">cv. Nisqually</strain>
    </source>
</reference>